<accession>A0A0X3BLA6</accession>
<evidence type="ECO:0000313" key="1">
    <source>
        <dbReference type="EMBL" id="CVK32689.1"/>
    </source>
</evidence>
<dbReference type="Proteomes" id="UP000069850">
    <property type="component" value="Chromosome 1"/>
</dbReference>
<name>A0A0X3BLA6_9EURY</name>
<dbReference type="KEGG" id="mema:MMAB1_1476"/>
<organism evidence="1 2">
    <name type="scientific">Methanoculleus bourgensis</name>
    <dbReference type="NCBI Taxonomy" id="83986"/>
    <lineage>
        <taxon>Archaea</taxon>
        <taxon>Methanobacteriati</taxon>
        <taxon>Methanobacteriota</taxon>
        <taxon>Stenosarchaea group</taxon>
        <taxon>Methanomicrobia</taxon>
        <taxon>Methanomicrobiales</taxon>
        <taxon>Methanomicrobiaceae</taxon>
        <taxon>Methanoculleus</taxon>
    </lineage>
</organism>
<dbReference type="AlphaFoldDB" id="A0A0X3BLA6"/>
<dbReference type="EMBL" id="LT158599">
    <property type="protein sequence ID" value="CVK32689.1"/>
    <property type="molecule type" value="Genomic_DNA"/>
</dbReference>
<sequence>MAMSVFISYFAEGFFLFRCPPLLMSRIAKQEWEVVIMRCGGTNPLLALLSLERVG</sequence>
<gene>
    <name evidence="1" type="ORF">MMAB1_1476</name>
</gene>
<proteinExistence type="predicted"/>
<reference evidence="1 2" key="1">
    <citation type="submission" date="2016-01" db="EMBL/GenBank/DDBJ databases">
        <authorList>
            <person name="Manzoor S."/>
        </authorList>
    </citation>
    <scope>NUCLEOTIDE SEQUENCE [LARGE SCALE GENOMIC DNA]</scope>
    <source>
        <strain evidence="1">Methanoculleus sp MAB1</strain>
    </source>
</reference>
<evidence type="ECO:0000313" key="2">
    <source>
        <dbReference type="Proteomes" id="UP000069850"/>
    </source>
</evidence>
<protein>
    <submittedName>
        <fullName evidence="1">Uncharacterized protein</fullName>
    </submittedName>
</protein>